<gene>
    <name evidence="1" type="ORF">ENQ20_10825</name>
</gene>
<sequence length="660" mass="72295">MTRRDALKLALAAGLVGAPLLAGSRLMIESSGAAYPRAPLYVEESDGAGNNAPLALLCPKDAAAHVWLELLRVEGLPYARVLTITEAISTGVHIAAAIVLPGSVSSAEVEALREFVVAGGGLIAIQPDAALAPLCGLTWSEITTREGYLRIQPGAMGTEGIAGDAMQFHAPLRHYAINEADAVAYLCDRDGIAAQAPAVAYRRLGKGAVATWCYDLAASVVRTRQGPIERIDAEADGLEGVRAIDRFVGFLDLDCVHLPQADEQQRLLVNLLNEVSAAPLPRLWYFPGNANSVLVCTGDSHNNPAPAVDEVLRRVEAWGGTMSVYYTPPPTNTVRRAIRRVRDWLKEQPVLSNALPPTDVVTPYHVETWRDRGHEFALHPYVEEGLEVGWERYWRQFTGLRYGEFTTSRTHRVLWHGWAETARVQAGYGVRMNLDYYHVGPAFQRPDGSWAFGYFTGSGLPMRFVDADGRLIDNWQQTTHLVDEHLIEMPWGANFVRSTPVQAIEIATGLIRRAASGAYAALGAQFHLDPFAVPGPWSEGARLFLDAALAACAEYGLPVLSGARWLAFTQARTATRMTDFQPLSETGDSSFDTSFTVEIEAPNIALTLLLPVRYRHFHLTELQANRKLIPIHTRQVGATLYAQMELQSAVTLVEARYVNA</sequence>
<proteinExistence type="predicted"/>
<dbReference type="InterPro" id="IPR029062">
    <property type="entry name" value="Class_I_gatase-like"/>
</dbReference>
<dbReference type="AlphaFoldDB" id="A0A7C1JKN9"/>
<name>A0A7C1JKN9_9CHLR</name>
<organism evidence="1">
    <name type="scientific">Caldilinea aerophila</name>
    <dbReference type="NCBI Taxonomy" id="133453"/>
    <lineage>
        <taxon>Bacteria</taxon>
        <taxon>Bacillati</taxon>
        <taxon>Chloroflexota</taxon>
        <taxon>Caldilineae</taxon>
        <taxon>Caldilineales</taxon>
        <taxon>Caldilineaceae</taxon>
        <taxon>Caldilinea</taxon>
    </lineage>
</organism>
<reference evidence="1" key="1">
    <citation type="journal article" date="2020" name="mSystems">
        <title>Genome- and Community-Level Interaction Insights into Carbon Utilization and Element Cycling Functions of Hydrothermarchaeota in Hydrothermal Sediment.</title>
        <authorList>
            <person name="Zhou Z."/>
            <person name="Liu Y."/>
            <person name="Xu W."/>
            <person name="Pan J."/>
            <person name="Luo Z.H."/>
            <person name="Li M."/>
        </authorList>
    </citation>
    <scope>NUCLEOTIDE SEQUENCE [LARGE SCALE GENOMIC DNA]</scope>
    <source>
        <strain evidence="1">SpSt-289</strain>
    </source>
</reference>
<accession>A0A7C1JKN9</accession>
<evidence type="ECO:0000313" key="1">
    <source>
        <dbReference type="EMBL" id="HDX31966.1"/>
    </source>
</evidence>
<comment type="caution">
    <text evidence="1">The sequence shown here is derived from an EMBL/GenBank/DDBJ whole genome shotgun (WGS) entry which is preliminary data.</text>
</comment>
<dbReference type="SUPFAM" id="SSF52317">
    <property type="entry name" value="Class I glutamine amidotransferase-like"/>
    <property type="match status" value="1"/>
</dbReference>
<protein>
    <submittedName>
        <fullName evidence="1">Uncharacterized protein</fullName>
    </submittedName>
</protein>
<dbReference type="EMBL" id="DSMG01000107">
    <property type="protein sequence ID" value="HDX31966.1"/>
    <property type="molecule type" value="Genomic_DNA"/>
</dbReference>